<dbReference type="Pfam" id="PF00481">
    <property type="entry name" value="PP2C"/>
    <property type="match status" value="1"/>
</dbReference>
<dbReference type="CDD" id="cd00143">
    <property type="entry name" value="PP2Cc"/>
    <property type="match status" value="1"/>
</dbReference>
<dbReference type="SUPFAM" id="SSF46955">
    <property type="entry name" value="Putative DNA-binding domain"/>
    <property type="match status" value="1"/>
</dbReference>
<accession>A0ABY3XTJ9</accession>
<sequence>MGTDLLTIGAFAKASRLSPKALRLYDRLGLVTPARVDPFSGYRLYAPAQLERARLVAWLRRLGMPLARIQRVCELAESDRGAGAPGSSARPGASAGAAAREVRAYWAAVEAETTARRDLATFLIDHLSGKEGPEMTEQNETTENIRWHAHDPSSPTPRAPLGIRYAALTDAGRVRGNNQDTAYAGERLLAVADGFGAGGGTASAAAVDVFKRLETDAGWLATDVESPAAGAGLPASCAEPSVSGSVAASSGSVAVSAGELLNVLGDAVREAARAVHGAAASGDASHESGTTLTAALWTGSRLALVHIGDSRAYLLRDGGLFQITHDHTVVQTMIDEGRLSPEEAASHPQRALLARALTGGSGETAVCAGSDTEAVRTASAPVSGANSSPSAQLRLHDVRLGDRYLLCSDGLSAVVPTARVRQTLSVATDPDDAVRTLVGLANEAGGPDNVSCVVADVVEAADG</sequence>
<dbReference type="SMART" id="SM00422">
    <property type="entry name" value="HTH_MERR"/>
    <property type="match status" value="1"/>
</dbReference>
<dbReference type="Gene3D" id="1.10.1660.10">
    <property type="match status" value="1"/>
</dbReference>
<reference evidence="5 6" key="1">
    <citation type="journal article" date="2023" name="Microbiol. Spectr.">
        <title>Synergy between Genome Mining, Metabolomics, and Bioinformatics Uncovers Antibacterial Chlorinated Carbazole Alkaloids and Their Biosynthetic Gene Cluster from Streptomyces tubbatahanensis sp. nov., a Novel Actinomycete Isolated from Sulu Sea, Philippines.</title>
        <authorList>
            <person name="Tenebro C.P."/>
            <person name="Trono D.J.V.L."/>
            <person name="Balida L.A.P."/>
            <person name="Bayog L.K.A."/>
            <person name="Bruna J.R."/>
            <person name="Sabido E.M."/>
            <person name="Caspe D.P.C."/>
            <person name="de Los Santos E.L.C."/>
            <person name="Saludes J.P."/>
            <person name="Dalisay D.S."/>
        </authorList>
    </citation>
    <scope>NUCLEOTIDE SEQUENCE [LARGE SCALE GENOMIC DNA]</scope>
    <source>
        <strain evidence="5 6">DSD3025</strain>
    </source>
</reference>
<gene>
    <name evidence="5" type="ORF">MMF93_15460</name>
</gene>
<dbReference type="Pfam" id="PF13411">
    <property type="entry name" value="MerR_1"/>
    <property type="match status" value="1"/>
</dbReference>
<dbReference type="Gene3D" id="3.60.40.10">
    <property type="entry name" value="PPM-type phosphatase domain"/>
    <property type="match status" value="1"/>
</dbReference>
<dbReference type="InterPro" id="IPR000551">
    <property type="entry name" value="MerR-type_HTH_dom"/>
</dbReference>
<dbReference type="SUPFAM" id="SSF81606">
    <property type="entry name" value="PP2C-like"/>
    <property type="match status" value="1"/>
</dbReference>
<proteinExistence type="predicted"/>
<dbReference type="PROSITE" id="PS00552">
    <property type="entry name" value="HTH_MERR_1"/>
    <property type="match status" value="1"/>
</dbReference>
<feature type="domain" description="HTH merR-type" evidence="3">
    <location>
        <begin position="5"/>
        <end position="75"/>
    </location>
</feature>
<evidence type="ECO:0000313" key="5">
    <source>
        <dbReference type="EMBL" id="UNS97727.1"/>
    </source>
</evidence>
<keyword evidence="6" id="KW-1185">Reference proteome</keyword>
<dbReference type="PANTHER" id="PTHR30204:SF97">
    <property type="entry name" value="MERR FAMILY REGULATORY PROTEIN"/>
    <property type="match status" value="1"/>
</dbReference>
<dbReference type="SMART" id="SM00331">
    <property type="entry name" value="PP2C_SIG"/>
    <property type="match status" value="1"/>
</dbReference>
<dbReference type="InterPro" id="IPR036457">
    <property type="entry name" value="PPM-type-like_dom_sf"/>
</dbReference>
<dbReference type="InterPro" id="IPR001932">
    <property type="entry name" value="PPM-type_phosphatase-like_dom"/>
</dbReference>
<dbReference type="PROSITE" id="PS50937">
    <property type="entry name" value="HTH_MERR_2"/>
    <property type="match status" value="1"/>
</dbReference>
<dbReference type="SMART" id="SM00332">
    <property type="entry name" value="PP2Cc"/>
    <property type="match status" value="1"/>
</dbReference>
<feature type="domain" description="PPM-type phosphatase" evidence="4">
    <location>
        <begin position="164"/>
        <end position="457"/>
    </location>
</feature>
<dbReference type="InterPro" id="IPR047057">
    <property type="entry name" value="MerR_fam"/>
</dbReference>
<dbReference type="EMBL" id="CP093846">
    <property type="protein sequence ID" value="UNS97727.1"/>
    <property type="molecule type" value="Genomic_DNA"/>
</dbReference>
<dbReference type="InterPro" id="IPR009061">
    <property type="entry name" value="DNA-bd_dom_put_sf"/>
</dbReference>
<feature type="region of interest" description="Disordered" evidence="2">
    <location>
        <begin position="130"/>
        <end position="160"/>
    </location>
</feature>
<organism evidence="5 6">
    <name type="scientific">Streptomyces tubbatahanensis</name>
    <dbReference type="NCBI Taxonomy" id="2923272"/>
    <lineage>
        <taxon>Bacteria</taxon>
        <taxon>Bacillati</taxon>
        <taxon>Actinomycetota</taxon>
        <taxon>Actinomycetes</taxon>
        <taxon>Kitasatosporales</taxon>
        <taxon>Streptomycetaceae</taxon>
        <taxon>Streptomyces</taxon>
    </lineage>
</organism>
<evidence type="ECO:0000256" key="1">
    <source>
        <dbReference type="ARBA" id="ARBA00023125"/>
    </source>
</evidence>
<evidence type="ECO:0000259" key="4">
    <source>
        <dbReference type="PROSITE" id="PS51746"/>
    </source>
</evidence>
<dbReference type="CDD" id="cd01107">
    <property type="entry name" value="HTH_BmrR"/>
    <property type="match status" value="1"/>
</dbReference>
<keyword evidence="1" id="KW-0238">DNA-binding</keyword>
<evidence type="ECO:0000256" key="2">
    <source>
        <dbReference type="SAM" id="MobiDB-lite"/>
    </source>
</evidence>
<dbReference type="RefSeq" id="WP_242751921.1">
    <property type="nucleotide sequence ID" value="NZ_CP093846.1"/>
</dbReference>
<dbReference type="PANTHER" id="PTHR30204">
    <property type="entry name" value="REDOX-CYCLING DRUG-SENSING TRANSCRIPTIONAL ACTIVATOR SOXR"/>
    <property type="match status" value="1"/>
</dbReference>
<evidence type="ECO:0000313" key="6">
    <source>
        <dbReference type="Proteomes" id="UP001202244"/>
    </source>
</evidence>
<dbReference type="PROSITE" id="PS51746">
    <property type="entry name" value="PPM_2"/>
    <property type="match status" value="1"/>
</dbReference>
<dbReference type="Proteomes" id="UP001202244">
    <property type="component" value="Chromosome"/>
</dbReference>
<protein>
    <submittedName>
        <fullName evidence="5">MerR family transcriptional regulator</fullName>
    </submittedName>
</protein>
<evidence type="ECO:0000259" key="3">
    <source>
        <dbReference type="PROSITE" id="PS50937"/>
    </source>
</evidence>
<name>A0ABY3XTJ9_9ACTN</name>